<proteinExistence type="predicted"/>
<protein>
    <submittedName>
        <fullName evidence="3">Uncharacterized protein</fullName>
    </submittedName>
</protein>
<dbReference type="Proteomes" id="UP001180020">
    <property type="component" value="Unassembled WGS sequence"/>
</dbReference>
<comment type="caution">
    <text evidence="3">The sequence shown here is derived from an EMBL/GenBank/DDBJ whole genome shotgun (WGS) entry which is preliminary data.</text>
</comment>
<feature type="chain" id="PRO_5043552586" evidence="2">
    <location>
        <begin position="23"/>
        <end position="78"/>
    </location>
</feature>
<reference evidence="3" key="2">
    <citation type="submission" date="2023-06" db="EMBL/GenBank/DDBJ databases">
        <authorList>
            <person name="Ma L."/>
            <person name="Liu K.-W."/>
            <person name="Li Z."/>
            <person name="Hsiao Y.-Y."/>
            <person name="Qi Y."/>
            <person name="Fu T."/>
            <person name="Tang G."/>
            <person name="Zhang D."/>
            <person name="Sun W.-H."/>
            <person name="Liu D.-K."/>
            <person name="Li Y."/>
            <person name="Chen G.-Z."/>
            <person name="Liu X.-D."/>
            <person name="Liao X.-Y."/>
            <person name="Jiang Y.-T."/>
            <person name="Yu X."/>
            <person name="Hao Y."/>
            <person name="Huang J."/>
            <person name="Zhao X.-W."/>
            <person name="Ke S."/>
            <person name="Chen Y.-Y."/>
            <person name="Wu W.-L."/>
            <person name="Hsu J.-L."/>
            <person name="Lin Y.-F."/>
            <person name="Huang M.-D."/>
            <person name="Li C.-Y."/>
            <person name="Huang L."/>
            <person name="Wang Z.-W."/>
            <person name="Zhao X."/>
            <person name="Zhong W.-Y."/>
            <person name="Peng D.-H."/>
            <person name="Ahmad S."/>
            <person name="Lan S."/>
            <person name="Zhang J.-S."/>
            <person name="Tsai W.-C."/>
            <person name="Van De Peer Y."/>
            <person name="Liu Z.-J."/>
        </authorList>
    </citation>
    <scope>NUCLEOTIDE SEQUENCE</scope>
    <source>
        <strain evidence="3">CP</strain>
        <tissue evidence="3">Leaves</tissue>
    </source>
</reference>
<feature type="signal peptide" evidence="2">
    <location>
        <begin position="1"/>
        <end position="22"/>
    </location>
</feature>
<feature type="region of interest" description="Disordered" evidence="1">
    <location>
        <begin position="45"/>
        <end position="78"/>
    </location>
</feature>
<dbReference type="AlphaFoldDB" id="A0AAV9D874"/>
<gene>
    <name evidence="3" type="ORF">QJS10_CPB15g01992</name>
</gene>
<name>A0AAV9D874_ACOCL</name>
<keyword evidence="4" id="KW-1185">Reference proteome</keyword>
<dbReference type="EMBL" id="JAUJYO010000015">
    <property type="protein sequence ID" value="KAK1297350.1"/>
    <property type="molecule type" value="Genomic_DNA"/>
</dbReference>
<evidence type="ECO:0000256" key="2">
    <source>
        <dbReference type="SAM" id="SignalP"/>
    </source>
</evidence>
<organism evidence="3 4">
    <name type="scientific">Acorus calamus</name>
    <name type="common">Sweet flag</name>
    <dbReference type="NCBI Taxonomy" id="4465"/>
    <lineage>
        <taxon>Eukaryota</taxon>
        <taxon>Viridiplantae</taxon>
        <taxon>Streptophyta</taxon>
        <taxon>Embryophyta</taxon>
        <taxon>Tracheophyta</taxon>
        <taxon>Spermatophyta</taxon>
        <taxon>Magnoliopsida</taxon>
        <taxon>Liliopsida</taxon>
        <taxon>Acoraceae</taxon>
        <taxon>Acorus</taxon>
    </lineage>
</organism>
<keyword evidence="2" id="KW-0732">Signal</keyword>
<evidence type="ECO:0000313" key="4">
    <source>
        <dbReference type="Proteomes" id="UP001180020"/>
    </source>
</evidence>
<sequence length="78" mass="8137">MRILTTLLVIAIVVMCIQPRQARVLIGDGGEDRKPMMRGGVAIQSLPRGPVPPSGPSGCTNVPGNSDGPPCGIPLRHL</sequence>
<reference evidence="3" key="1">
    <citation type="journal article" date="2023" name="Nat. Commun.">
        <title>Diploid and tetraploid genomes of Acorus and the evolution of monocots.</title>
        <authorList>
            <person name="Ma L."/>
            <person name="Liu K.W."/>
            <person name="Li Z."/>
            <person name="Hsiao Y.Y."/>
            <person name="Qi Y."/>
            <person name="Fu T."/>
            <person name="Tang G.D."/>
            <person name="Zhang D."/>
            <person name="Sun W.H."/>
            <person name="Liu D.K."/>
            <person name="Li Y."/>
            <person name="Chen G.Z."/>
            <person name="Liu X.D."/>
            <person name="Liao X.Y."/>
            <person name="Jiang Y.T."/>
            <person name="Yu X."/>
            <person name="Hao Y."/>
            <person name="Huang J."/>
            <person name="Zhao X.W."/>
            <person name="Ke S."/>
            <person name="Chen Y.Y."/>
            <person name="Wu W.L."/>
            <person name="Hsu J.L."/>
            <person name="Lin Y.F."/>
            <person name="Huang M.D."/>
            <person name="Li C.Y."/>
            <person name="Huang L."/>
            <person name="Wang Z.W."/>
            <person name="Zhao X."/>
            <person name="Zhong W.Y."/>
            <person name="Peng D.H."/>
            <person name="Ahmad S."/>
            <person name="Lan S."/>
            <person name="Zhang J.S."/>
            <person name="Tsai W.C."/>
            <person name="Van de Peer Y."/>
            <person name="Liu Z.J."/>
        </authorList>
    </citation>
    <scope>NUCLEOTIDE SEQUENCE</scope>
    <source>
        <strain evidence="3">CP</strain>
    </source>
</reference>
<evidence type="ECO:0000256" key="1">
    <source>
        <dbReference type="SAM" id="MobiDB-lite"/>
    </source>
</evidence>
<accession>A0AAV9D874</accession>
<evidence type="ECO:0000313" key="3">
    <source>
        <dbReference type="EMBL" id="KAK1297350.1"/>
    </source>
</evidence>